<dbReference type="Gene3D" id="1.10.260.40">
    <property type="entry name" value="lambda repressor-like DNA-binding domains"/>
    <property type="match status" value="1"/>
</dbReference>
<dbReference type="PROSITE" id="PS00356">
    <property type="entry name" value="HTH_LACI_1"/>
    <property type="match status" value="1"/>
</dbReference>
<evidence type="ECO:0000313" key="7">
    <source>
        <dbReference type="Proteomes" id="UP000216107"/>
    </source>
</evidence>
<reference evidence="6 7" key="2">
    <citation type="submission" date="2017-07" db="EMBL/GenBank/DDBJ databases">
        <title>Candidatus Dactylopiibacterium carminicum, a nitrogen-fixing symbiont of the cochineal insect Dactylopius coccus and Dactylopius opuntiae (Hemiptera: Coccoidea: Dactylopiidae).</title>
        <authorList>
            <person name="Vera A."/>
        </authorList>
    </citation>
    <scope>NUCLEOTIDE SEQUENCE [LARGE SCALE GENOMIC DNA]</scope>
    <source>
        <strain evidence="6 7">NFDCM</strain>
    </source>
</reference>
<dbReference type="Pfam" id="PF13377">
    <property type="entry name" value="Peripla_BP_3"/>
    <property type="match status" value="1"/>
</dbReference>
<gene>
    <name evidence="5" type="ORF">BGI27_03265</name>
    <name evidence="6" type="ORF">CGU29_03050</name>
</gene>
<dbReference type="Pfam" id="PF00356">
    <property type="entry name" value="LacI"/>
    <property type="match status" value="1"/>
</dbReference>
<dbReference type="InterPro" id="IPR046335">
    <property type="entry name" value="LacI/GalR-like_sensor"/>
</dbReference>
<dbReference type="PANTHER" id="PTHR30146">
    <property type="entry name" value="LACI-RELATED TRANSCRIPTIONAL REPRESSOR"/>
    <property type="match status" value="1"/>
</dbReference>
<reference evidence="5 8" key="1">
    <citation type="submission" date="2016-08" db="EMBL/GenBank/DDBJ databases">
        <title>Candidatus Dactylopiibacterium carminicum genome sequence.</title>
        <authorList>
            <person name="Ramirez-Puebla S.T."/>
            <person name="Ormeno-Orrillo E."/>
            <person name="Vera-Ponce De Leon A."/>
            <person name="Luis L."/>
            <person name="Sanchez-Flores A."/>
            <person name="Monica R."/>
            <person name="Martinez-Romero E."/>
        </authorList>
    </citation>
    <scope>NUCLEOTIDE SEQUENCE [LARGE SCALE GENOMIC DNA]</scope>
    <source>
        <strain evidence="5">END1</strain>
    </source>
</reference>
<name>A0A272EX71_9RHOO</name>
<dbReference type="InterPro" id="IPR000843">
    <property type="entry name" value="HTH_LacI"/>
</dbReference>
<dbReference type="SUPFAM" id="SSF47413">
    <property type="entry name" value="lambda repressor-like DNA-binding domains"/>
    <property type="match status" value="1"/>
</dbReference>
<feature type="domain" description="HTH lacI-type" evidence="4">
    <location>
        <begin position="6"/>
        <end position="60"/>
    </location>
</feature>
<dbReference type="PRINTS" id="PR00036">
    <property type="entry name" value="HTHLACI"/>
</dbReference>
<dbReference type="GO" id="GO:0000976">
    <property type="term" value="F:transcription cis-regulatory region binding"/>
    <property type="evidence" value="ECO:0007669"/>
    <property type="project" value="TreeGrafter"/>
</dbReference>
<dbReference type="EMBL" id="MDUX01000007">
    <property type="protein sequence ID" value="KAF7600257.1"/>
    <property type="molecule type" value="Genomic_DNA"/>
</dbReference>
<dbReference type="InterPro" id="IPR010982">
    <property type="entry name" value="Lambda_DNA-bd_dom_sf"/>
</dbReference>
<evidence type="ECO:0000313" key="6">
    <source>
        <dbReference type="EMBL" id="PAS94691.1"/>
    </source>
</evidence>
<keyword evidence="2" id="KW-0238">DNA-binding</keyword>
<dbReference type="Gene3D" id="3.40.50.2300">
    <property type="match status" value="2"/>
</dbReference>
<evidence type="ECO:0000259" key="4">
    <source>
        <dbReference type="PROSITE" id="PS50932"/>
    </source>
</evidence>
<keyword evidence="3" id="KW-0804">Transcription</keyword>
<proteinExistence type="predicted"/>
<dbReference type="Proteomes" id="UP000623509">
    <property type="component" value="Unassembled WGS sequence"/>
</dbReference>
<accession>A0A272EX71</accession>
<comment type="caution">
    <text evidence="6">The sequence shown here is derived from an EMBL/GenBank/DDBJ whole genome shotgun (WGS) entry which is preliminary data.</text>
</comment>
<dbReference type="RefSeq" id="WP_095523494.1">
    <property type="nucleotide sequence ID" value="NZ_MDUX01000007.1"/>
</dbReference>
<protein>
    <submittedName>
        <fullName evidence="6">LacI family transcriptional regulator</fullName>
    </submittedName>
</protein>
<dbReference type="SUPFAM" id="SSF53822">
    <property type="entry name" value="Periplasmic binding protein-like I"/>
    <property type="match status" value="1"/>
</dbReference>
<evidence type="ECO:0000313" key="8">
    <source>
        <dbReference type="Proteomes" id="UP000623509"/>
    </source>
</evidence>
<dbReference type="CDD" id="cd01392">
    <property type="entry name" value="HTH_LacI"/>
    <property type="match status" value="1"/>
</dbReference>
<evidence type="ECO:0000256" key="2">
    <source>
        <dbReference type="ARBA" id="ARBA00023125"/>
    </source>
</evidence>
<dbReference type="OrthoDB" id="9805642at2"/>
<sequence length="335" mass="36497">MSKRPATLKDVAAAAGVSTATVSMILNRRYQFKPEVEARVREAIVALNYRQNPGARSMATGLFGSIGLVVLDIRNPHFTNIVHGASIRAQAHGYNLIVVDLKEDVSHAQQTIDDLARRVDGLILSLRLPEAARDLPLQLGKPAVLFGQTLHEPGAPPPSPSIQIRGWEAALLLGRHVLEAGRQRITYVGYGKSIWNADRVNALRELANGAEVRELSVDTQTMEAGEAIAASLVYDDYKTDAIVCYNDMIAIGLLHGLCALGVRVPDDILLAGFDNIPVSRYVTPSLTTVDMRSEDLGGHSLERLHRAIQSGDYSPTVEYLEPRLLVRASTQLGRV</sequence>
<dbReference type="CDD" id="cd06267">
    <property type="entry name" value="PBP1_LacI_sugar_binding-like"/>
    <property type="match status" value="1"/>
</dbReference>
<dbReference type="InterPro" id="IPR028082">
    <property type="entry name" value="Peripla_BP_I"/>
</dbReference>
<dbReference type="PROSITE" id="PS50932">
    <property type="entry name" value="HTH_LACI_2"/>
    <property type="match status" value="1"/>
</dbReference>
<dbReference type="GO" id="GO:0003700">
    <property type="term" value="F:DNA-binding transcription factor activity"/>
    <property type="evidence" value="ECO:0007669"/>
    <property type="project" value="TreeGrafter"/>
</dbReference>
<dbReference type="PANTHER" id="PTHR30146:SF109">
    <property type="entry name" value="HTH-TYPE TRANSCRIPTIONAL REGULATOR GALS"/>
    <property type="match status" value="1"/>
</dbReference>
<evidence type="ECO:0000256" key="3">
    <source>
        <dbReference type="ARBA" id="ARBA00023163"/>
    </source>
</evidence>
<evidence type="ECO:0000313" key="5">
    <source>
        <dbReference type="EMBL" id="KAF7600257.1"/>
    </source>
</evidence>
<dbReference type="Proteomes" id="UP000216107">
    <property type="component" value="Unassembled WGS sequence"/>
</dbReference>
<dbReference type="SMART" id="SM00354">
    <property type="entry name" value="HTH_LACI"/>
    <property type="match status" value="1"/>
</dbReference>
<keyword evidence="8" id="KW-1185">Reference proteome</keyword>
<keyword evidence="1" id="KW-0805">Transcription regulation</keyword>
<organism evidence="6 7">
    <name type="scientific">Candidatus Dactylopiibacterium carminicum</name>
    <dbReference type="NCBI Taxonomy" id="857335"/>
    <lineage>
        <taxon>Bacteria</taxon>
        <taxon>Pseudomonadati</taxon>
        <taxon>Pseudomonadota</taxon>
        <taxon>Betaproteobacteria</taxon>
        <taxon>Rhodocyclales</taxon>
        <taxon>Rhodocyclaceae</taxon>
        <taxon>Candidatus Dactylopiibacterium</taxon>
    </lineage>
</organism>
<evidence type="ECO:0000256" key="1">
    <source>
        <dbReference type="ARBA" id="ARBA00023015"/>
    </source>
</evidence>
<dbReference type="AlphaFoldDB" id="A0A272EX71"/>
<dbReference type="EMBL" id="NMRN01000005">
    <property type="protein sequence ID" value="PAS94691.1"/>
    <property type="molecule type" value="Genomic_DNA"/>
</dbReference>